<evidence type="ECO:0000313" key="1">
    <source>
        <dbReference type="EMBL" id="ORB38406.1"/>
    </source>
</evidence>
<dbReference type="SUPFAM" id="SSF89796">
    <property type="entry name" value="CoA-transferase family III (CaiB/BaiF)"/>
    <property type="match status" value="1"/>
</dbReference>
<evidence type="ECO:0000313" key="2">
    <source>
        <dbReference type="Proteomes" id="UP000192513"/>
    </source>
</evidence>
<dbReference type="EMBL" id="MVIE01000022">
    <property type="protein sequence ID" value="ORB38406.1"/>
    <property type="molecule type" value="Genomic_DNA"/>
</dbReference>
<organism evidence="1 2">
    <name type="scientific">Mycobacterium paraseoulense</name>
    <dbReference type="NCBI Taxonomy" id="590652"/>
    <lineage>
        <taxon>Bacteria</taxon>
        <taxon>Bacillati</taxon>
        <taxon>Actinomycetota</taxon>
        <taxon>Actinomycetes</taxon>
        <taxon>Mycobacteriales</taxon>
        <taxon>Mycobacteriaceae</taxon>
        <taxon>Mycobacterium</taxon>
    </lineage>
</organism>
<dbReference type="Proteomes" id="UP000192513">
    <property type="component" value="Unassembled WGS sequence"/>
</dbReference>
<sequence length="103" mass="11201">MTDLLNRVHVCELVAWTLVPETGTLLTVRGADVIKLEHRLTRDPQRGLNGRQYASAGKPVRLDETPLSQKCARGRGKHTAALVAELGCGEEGIINCEVKSVVL</sequence>
<dbReference type="RefSeq" id="WP_083173180.1">
    <property type="nucleotide sequence ID" value="NZ_AP022619.1"/>
</dbReference>
<accession>A0A1X0I816</accession>
<comment type="caution">
    <text evidence="1">The sequence shown here is derived from an EMBL/GenBank/DDBJ whole genome shotgun (WGS) entry which is preliminary data.</text>
</comment>
<dbReference type="InterPro" id="IPR023606">
    <property type="entry name" value="CoA-Trfase_III_dom_1_sf"/>
</dbReference>
<reference evidence="1 2" key="1">
    <citation type="submission" date="2017-02" db="EMBL/GenBank/DDBJ databases">
        <title>The new phylogeny of genus Mycobacterium.</title>
        <authorList>
            <person name="Tortoli E."/>
            <person name="Trovato A."/>
            <person name="Cirillo D.M."/>
        </authorList>
    </citation>
    <scope>NUCLEOTIDE SEQUENCE [LARGE SCALE GENOMIC DNA]</scope>
    <source>
        <strain evidence="1 2">DSM 45000</strain>
    </source>
</reference>
<dbReference type="STRING" id="590652.BST39_17440"/>
<dbReference type="AlphaFoldDB" id="A0A1X0I816"/>
<protein>
    <submittedName>
        <fullName evidence="1">Uncharacterized protein</fullName>
    </submittedName>
</protein>
<proteinExistence type="predicted"/>
<keyword evidence="2" id="KW-1185">Reference proteome</keyword>
<gene>
    <name evidence="1" type="ORF">BST39_17440</name>
</gene>
<name>A0A1X0I816_9MYCO</name>